<dbReference type="Proteomes" id="UP000070092">
    <property type="component" value="Unassembled WGS sequence"/>
</dbReference>
<feature type="domain" description="Leucine rich repeat variant" evidence="1">
    <location>
        <begin position="2"/>
        <end position="43"/>
    </location>
</feature>
<comment type="caution">
    <text evidence="2">The sequence shown here is derived from an EMBL/GenBank/DDBJ whole genome shotgun (WGS) entry which is preliminary data.</text>
</comment>
<accession>A0A0M4MMJ9</accession>
<dbReference type="AlphaFoldDB" id="A0A0M4MMJ9"/>
<protein>
    <recommendedName>
        <fullName evidence="1">Leucine rich repeat variant domain-containing protein</fullName>
    </recommendedName>
</protein>
<evidence type="ECO:0000313" key="3">
    <source>
        <dbReference type="Proteomes" id="UP000070092"/>
    </source>
</evidence>
<dbReference type="InterPro" id="IPR057893">
    <property type="entry name" value="LRV_2"/>
</dbReference>
<evidence type="ECO:0000313" key="2">
    <source>
        <dbReference type="EMBL" id="KWZ80806.1"/>
    </source>
</evidence>
<proteinExistence type="predicted"/>
<evidence type="ECO:0000259" key="1">
    <source>
        <dbReference type="Pfam" id="PF25591"/>
    </source>
</evidence>
<dbReference type="RefSeq" id="WP_003816040.1">
    <property type="nucleotide sequence ID" value="NZ_AP018132.1"/>
</dbReference>
<dbReference type="EMBL" id="LRPO01000040">
    <property type="protein sequence ID" value="KWZ80806.1"/>
    <property type="molecule type" value="Genomic_DNA"/>
</dbReference>
<organism evidence="2 3">
    <name type="scientific">Bifidobacterium bifidum</name>
    <dbReference type="NCBI Taxonomy" id="1681"/>
    <lineage>
        <taxon>Bacteria</taxon>
        <taxon>Bacillati</taxon>
        <taxon>Actinomycetota</taxon>
        <taxon>Actinomycetes</taxon>
        <taxon>Bifidobacteriales</taxon>
        <taxon>Bifidobacteriaceae</taxon>
        <taxon>Bifidobacterium</taxon>
    </lineage>
</organism>
<name>A0A0M4MMJ9_BIFBI</name>
<gene>
    <name evidence="2" type="ORF">HMPREF3196_01498</name>
</gene>
<sequence>MLWFIAEHEPELRRWLVANPSADAALLEYVAQAGGPGVNRALTILLDGLPAA</sequence>
<dbReference type="PATRIC" id="fig|1681.42.peg.1862"/>
<reference evidence="2 3" key="1">
    <citation type="submission" date="2016-01" db="EMBL/GenBank/DDBJ databases">
        <authorList>
            <person name="Oliw E.H."/>
        </authorList>
    </citation>
    <scope>NUCLEOTIDE SEQUENCE [LARGE SCALE GENOMIC DNA]</scope>
    <source>
        <strain evidence="2 3">MJR8628B</strain>
    </source>
</reference>
<dbReference type="Pfam" id="PF25591">
    <property type="entry name" value="LRV_2"/>
    <property type="match status" value="1"/>
</dbReference>